<reference evidence="1 2" key="2">
    <citation type="journal article" date="2016" name="Sci. Rep.">
        <title>The genome of Rhizobiales bacteria in predatory ants reveals urease gene functions but no genes for nitrogen fixation.</title>
        <authorList>
            <person name="Neuvonen M.M."/>
            <person name="Tamarit D."/>
            <person name="Naslund K."/>
            <person name="Liebig J."/>
            <person name="Feldhaar H."/>
            <person name="Moran N.A."/>
            <person name="Guy L."/>
            <person name="Andersson S.G."/>
        </authorList>
    </citation>
    <scope>NUCLEOTIDE SEQUENCE [LARGE SCALE GENOMIC DNA]</scope>
    <source>
        <strain evidence="1 2">Hsal</strain>
    </source>
</reference>
<organism evidence="1 2">
    <name type="scientific">Candidatus Tokpelaia hoelldobleri</name>
    <dbReference type="NCBI Taxonomy" id="1902579"/>
    <lineage>
        <taxon>Bacteria</taxon>
        <taxon>Pseudomonadati</taxon>
        <taxon>Pseudomonadota</taxon>
        <taxon>Alphaproteobacteria</taxon>
        <taxon>Hyphomicrobiales</taxon>
        <taxon>Candidatus Tokpelaia</taxon>
    </lineage>
</organism>
<accession>A0A1U9JSH7</accession>
<evidence type="ECO:0000313" key="2">
    <source>
        <dbReference type="Proteomes" id="UP000188912"/>
    </source>
</evidence>
<protein>
    <submittedName>
        <fullName evidence="1">Uncharacterized protein</fullName>
    </submittedName>
</protein>
<name>A0A1U9JSH7_9HYPH</name>
<keyword evidence="2" id="KW-1185">Reference proteome</keyword>
<dbReference type="Proteomes" id="UP000188912">
    <property type="component" value="Chromosome"/>
</dbReference>
<dbReference type="KEGG" id="thd:BHV28_00860"/>
<reference evidence="1 2" key="1">
    <citation type="journal article" date="2010" name="Science">
        <title>Genomic comparison of the ants Camponotus floridanus and Harpegnathos saltator.</title>
        <authorList>
            <person name="Bonasio R."/>
            <person name="Zhang G."/>
            <person name="Ye C."/>
            <person name="Mutti N.S."/>
            <person name="Fang X."/>
            <person name="Qin N."/>
            <person name="Donahue G."/>
            <person name="Yang P."/>
            <person name="Li Q."/>
            <person name="Li C."/>
            <person name="Zhang P."/>
            <person name="Huang Z."/>
            <person name="Berger S.L."/>
            <person name="Reinberg D."/>
            <person name="Wang J."/>
            <person name="Liebig J."/>
        </authorList>
    </citation>
    <scope>NUCLEOTIDE SEQUENCE [LARGE SCALE GENOMIC DNA]</scope>
    <source>
        <strain evidence="1 2">Hsal</strain>
    </source>
</reference>
<gene>
    <name evidence="1" type="ORF">BHV28_00860</name>
</gene>
<proteinExistence type="predicted"/>
<evidence type="ECO:0000313" key="1">
    <source>
        <dbReference type="EMBL" id="AQS40812.1"/>
    </source>
</evidence>
<dbReference type="AlphaFoldDB" id="A0A1U9JSH7"/>
<dbReference type="EMBL" id="CP017315">
    <property type="protein sequence ID" value="AQS40812.1"/>
    <property type="molecule type" value="Genomic_DNA"/>
</dbReference>
<sequence length="155" mass="18205">MKKFIIGFLVFFGIIAHSFAMSLEGQYLKDYRAIHESIINNNIDKLSIYIDYPIDVISNGKKYHITSKKYFIKIYSKYLTNNKLKKDAYFRLYELSRDRRGLIIISDGTMKAMEKNNRLRIVEITDYSIKSKCDLTYNKDGSLYYDPGMDPESDC</sequence>